<dbReference type="EMBL" id="RKLY01000006">
    <property type="protein sequence ID" value="TGD24363.1"/>
    <property type="molecule type" value="Genomic_DNA"/>
</dbReference>
<proteinExistence type="predicted"/>
<accession>A0A4Z0JN85</accession>
<dbReference type="Proteomes" id="UP000298021">
    <property type="component" value="Unassembled WGS sequence"/>
</dbReference>
<name>A0A4Z0JN85_9LACO</name>
<comment type="caution">
    <text evidence="1">The sequence shown here is derived from an EMBL/GenBank/DDBJ whole genome shotgun (WGS) entry which is preliminary data.</text>
</comment>
<dbReference type="OrthoDB" id="2310526at2"/>
<reference evidence="1 2" key="1">
    <citation type="submission" date="2018-10" db="EMBL/GenBank/DDBJ databases">
        <title>Lactobacillus sp. R7 and Lactobacillus sp. R19 isolated from fermented mustard green product of Taiwan.</title>
        <authorList>
            <person name="Lin S.-T."/>
        </authorList>
    </citation>
    <scope>NUCLEOTIDE SEQUENCE [LARGE SCALE GENOMIC DNA]</scope>
    <source>
        <strain evidence="1 2">BCRC 81127</strain>
    </source>
</reference>
<evidence type="ECO:0000313" key="2">
    <source>
        <dbReference type="Proteomes" id="UP000298021"/>
    </source>
</evidence>
<dbReference type="RefSeq" id="WP_135371612.1">
    <property type="nucleotide sequence ID" value="NZ_RKLY01000006.1"/>
</dbReference>
<organism evidence="1 2">
    <name type="scientific">Companilactobacillus suantsaicola</name>
    <dbReference type="NCBI Taxonomy" id="2487723"/>
    <lineage>
        <taxon>Bacteria</taxon>
        <taxon>Bacillati</taxon>
        <taxon>Bacillota</taxon>
        <taxon>Bacilli</taxon>
        <taxon>Lactobacillales</taxon>
        <taxon>Lactobacillaceae</taxon>
        <taxon>Companilactobacillus</taxon>
    </lineage>
</organism>
<evidence type="ECO:0000313" key="1">
    <source>
        <dbReference type="EMBL" id="TGD24363.1"/>
    </source>
</evidence>
<sequence length="104" mass="12324">MTDSILKMVQAIEADYGTDYTLWPENDIRLKKIHEWYINHPDKQKKNLSETDILRIQELLDTQMQKKKICEMFEISPGKLIRDIKMGILDDTKWKAGKETNNEL</sequence>
<keyword evidence="2" id="KW-1185">Reference proteome</keyword>
<gene>
    <name evidence="1" type="ORF">EGT49_03645</name>
</gene>
<protein>
    <submittedName>
        <fullName evidence="1">Uncharacterized protein</fullName>
    </submittedName>
</protein>
<dbReference type="AlphaFoldDB" id="A0A4Z0JN85"/>